<evidence type="ECO:0000313" key="3">
    <source>
        <dbReference type="Proteomes" id="UP000324222"/>
    </source>
</evidence>
<dbReference type="Proteomes" id="UP000324222">
    <property type="component" value="Unassembled WGS sequence"/>
</dbReference>
<name>A0A5B7CI45_PORTR</name>
<evidence type="ECO:0000256" key="1">
    <source>
        <dbReference type="SAM" id="MobiDB-lite"/>
    </source>
</evidence>
<protein>
    <submittedName>
        <fullName evidence="2">Uncharacterized protein</fullName>
    </submittedName>
</protein>
<keyword evidence="3" id="KW-1185">Reference proteome</keyword>
<feature type="region of interest" description="Disordered" evidence="1">
    <location>
        <begin position="1"/>
        <end position="26"/>
    </location>
</feature>
<sequence length="82" mass="8835">MTNLKVTHAVAPHDKTQRSCLRAPPKGTTLPGTVLPSILYHLIFHCNPSFLPPPPPPLPLPPSISVGLVPRVVATLIFSLTR</sequence>
<accession>A0A5B7CI45</accession>
<dbReference type="EMBL" id="VSRR010000053">
    <property type="protein sequence ID" value="MPC09030.1"/>
    <property type="molecule type" value="Genomic_DNA"/>
</dbReference>
<comment type="caution">
    <text evidence="2">The sequence shown here is derived from an EMBL/GenBank/DDBJ whole genome shotgun (WGS) entry which is preliminary data.</text>
</comment>
<proteinExistence type="predicted"/>
<gene>
    <name evidence="2" type="ORF">E2C01_001632</name>
</gene>
<reference evidence="2 3" key="1">
    <citation type="submission" date="2019-05" db="EMBL/GenBank/DDBJ databases">
        <title>Another draft genome of Portunus trituberculatus and its Hox gene families provides insights of decapod evolution.</title>
        <authorList>
            <person name="Jeong J.-H."/>
            <person name="Song I."/>
            <person name="Kim S."/>
            <person name="Choi T."/>
            <person name="Kim D."/>
            <person name="Ryu S."/>
            <person name="Kim W."/>
        </authorList>
    </citation>
    <scope>NUCLEOTIDE SEQUENCE [LARGE SCALE GENOMIC DNA]</scope>
    <source>
        <tissue evidence="2">Muscle</tissue>
    </source>
</reference>
<evidence type="ECO:0000313" key="2">
    <source>
        <dbReference type="EMBL" id="MPC09030.1"/>
    </source>
</evidence>
<organism evidence="2 3">
    <name type="scientific">Portunus trituberculatus</name>
    <name type="common">Swimming crab</name>
    <name type="synonym">Neptunus trituberculatus</name>
    <dbReference type="NCBI Taxonomy" id="210409"/>
    <lineage>
        <taxon>Eukaryota</taxon>
        <taxon>Metazoa</taxon>
        <taxon>Ecdysozoa</taxon>
        <taxon>Arthropoda</taxon>
        <taxon>Crustacea</taxon>
        <taxon>Multicrustacea</taxon>
        <taxon>Malacostraca</taxon>
        <taxon>Eumalacostraca</taxon>
        <taxon>Eucarida</taxon>
        <taxon>Decapoda</taxon>
        <taxon>Pleocyemata</taxon>
        <taxon>Brachyura</taxon>
        <taxon>Eubrachyura</taxon>
        <taxon>Portunoidea</taxon>
        <taxon>Portunidae</taxon>
        <taxon>Portuninae</taxon>
        <taxon>Portunus</taxon>
    </lineage>
</organism>
<dbReference type="AlphaFoldDB" id="A0A5B7CI45"/>